<name>B9RZ03_RICCO</name>
<dbReference type="Proteomes" id="UP000008311">
    <property type="component" value="Unassembled WGS sequence"/>
</dbReference>
<reference evidence="3" key="1">
    <citation type="journal article" date="2010" name="Nat. Biotechnol.">
        <title>Draft genome sequence of the oilseed species Ricinus communis.</title>
        <authorList>
            <person name="Chan A.P."/>
            <person name="Crabtree J."/>
            <person name="Zhao Q."/>
            <person name="Lorenzi H."/>
            <person name="Orvis J."/>
            <person name="Puiu D."/>
            <person name="Melake-Berhan A."/>
            <person name="Jones K.M."/>
            <person name="Redman J."/>
            <person name="Chen G."/>
            <person name="Cahoon E.B."/>
            <person name="Gedil M."/>
            <person name="Stanke M."/>
            <person name="Haas B.J."/>
            <person name="Wortman J.R."/>
            <person name="Fraser-Liggett C.M."/>
            <person name="Ravel J."/>
            <person name="Rabinowicz P.D."/>
        </authorList>
    </citation>
    <scope>NUCLEOTIDE SEQUENCE [LARGE SCALE GENOMIC DNA]</scope>
    <source>
        <strain evidence="3">cv. Hale</strain>
    </source>
</reference>
<dbReference type="EMBL" id="EQ973832">
    <property type="protein sequence ID" value="EEF43505.1"/>
    <property type="molecule type" value="Genomic_DNA"/>
</dbReference>
<gene>
    <name evidence="2" type="ORF">RCOM_1315260</name>
</gene>
<keyword evidence="3" id="KW-1185">Reference proteome</keyword>
<dbReference type="InParanoid" id="B9RZ03"/>
<organism evidence="2 3">
    <name type="scientific">Ricinus communis</name>
    <name type="common">Castor bean</name>
    <dbReference type="NCBI Taxonomy" id="3988"/>
    <lineage>
        <taxon>Eukaryota</taxon>
        <taxon>Viridiplantae</taxon>
        <taxon>Streptophyta</taxon>
        <taxon>Embryophyta</taxon>
        <taxon>Tracheophyta</taxon>
        <taxon>Spermatophyta</taxon>
        <taxon>Magnoliopsida</taxon>
        <taxon>eudicotyledons</taxon>
        <taxon>Gunneridae</taxon>
        <taxon>Pentapetalae</taxon>
        <taxon>rosids</taxon>
        <taxon>fabids</taxon>
        <taxon>Malpighiales</taxon>
        <taxon>Euphorbiaceae</taxon>
        <taxon>Acalyphoideae</taxon>
        <taxon>Acalypheae</taxon>
        <taxon>Ricinus</taxon>
    </lineage>
</organism>
<dbReference type="AlphaFoldDB" id="B9RZ03"/>
<feature type="region of interest" description="Disordered" evidence="1">
    <location>
        <begin position="31"/>
        <end position="63"/>
    </location>
</feature>
<evidence type="ECO:0000313" key="2">
    <source>
        <dbReference type="EMBL" id="EEF43505.1"/>
    </source>
</evidence>
<accession>B9RZ03</accession>
<protein>
    <submittedName>
        <fullName evidence="2">Uncharacterized protein</fullName>
    </submittedName>
</protein>
<proteinExistence type="predicted"/>
<sequence length="63" mass="7080">MVKGSSMLRYENKQAGKQLALHIKLIGQCPLPPQKVREKGNGKEERTLLTENDDAYLPLKSQS</sequence>
<evidence type="ECO:0000313" key="3">
    <source>
        <dbReference type="Proteomes" id="UP000008311"/>
    </source>
</evidence>
<evidence type="ECO:0000256" key="1">
    <source>
        <dbReference type="SAM" id="MobiDB-lite"/>
    </source>
</evidence>
<feature type="compositionally biased region" description="Basic and acidic residues" evidence="1">
    <location>
        <begin position="35"/>
        <end position="48"/>
    </location>
</feature>